<accession>A0A4R0ITX7</accession>
<dbReference type="EMBL" id="SJKA01000006">
    <property type="protein sequence ID" value="TCC32165.1"/>
    <property type="molecule type" value="Genomic_DNA"/>
</dbReference>
<evidence type="ECO:0000313" key="3">
    <source>
        <dbReference type="Proteomes" id="UP000292695"/>
    </source>
</evidence>
<keyword evidence="1" id="KW-0472">Membrane</keyword>
<name>A0A4R0ITX7_9ACTN</name>
<feature type="transmembrane region" description="Helical" evidence="1">
    <location>
        <begin position="31"/>
        <end position="51"/>
    </location>
</feature>
<dbReference type="AlphaFoldDB" id="A0A4R0ITX7"/>
<comment type="caution">
    <text evidence="2">The sequence shown here is derived from an EMBL/GenBank/DDBJ whole genome shotgun (WGS) entry which is preliminary data.</text>
</comment>
<keyword evidence="1" id="KW-1133">Transmembrane helix</keyword>
<evidence type="ECO:0000256" key="1">
    <source>
        <dbReference type="SAM" id="Phobius"/>
    </source>
</evidence>
<dbReference type="Proteomes" id="UP000292695">
    <property type="component" value="Unassembled WGS sequence"/>
</dbReference>
<gene>
    <name evidence="2" type="ORF">E0H50_18225</name>
</gene>
<evidence type="ECO:0000313" key="2">
    <source>
        <dbReference type="EMBL" id="TCC32165.1"/>
    </source>
</evidence>
<protein>
    <submittedName>
        <fullName evidence="2">Uncharacterized protein</fullName>
    </submittedName>
</protein>
<sequence length="366" mass="41944">MAGSSSLRRRRTRLGVAVRLRMLARRRPRQLALAVATSGISAAMLVGAFLVRPDDPGSYWQGLLLNVGSTLLLALITYGLVQAVVVALNESSTIEHPRFDPNVYIRNVRRSSQQVTILETCTELLEPWMSDDFLAAVEESLRRGAYFELFILNPDSTAARRRTDELGPRLDVTTTIYTNLRLIMKWRDECQGAEFLSKFHVYVCHQHPQVQVYRWDDRALISFHIEGELSAEAPQIETHMTSTPWGYFIDKRRAALTADKRTCTLDQYRSKELTLSGPADDPMTIDVHYVTDQGIFYVRGEELAEDPGLAERAFVQMSEWQNEPPTEFSVRQVRGAERRRANELFFRKYGERFEICFRLTPRTSDS</sequence>
<proteinExistence type="predicted"/>
<dbReference type="OrthoDB" id="8438314at2"/>
<feature type="transmembrane region" description="Helical" evidence="1">
    <location>
        <begin position="63"/>
        <end position="88"/>
    </location>
</feature>
<keyword evidence="1" id="KW-0812">Transmembrane</keyword>
<organism evidence="2 3">
    <name type="scientific">Kribbella sindirgiensis</name>
    <dbReference type="NCBI Taxonomy" id="1124744"/>
    <lineage>
        <taxon>Bacteria</taxon>
        <taxon>Bacillati</taxon>
        <taxon>Actinomycetota</taxon>
        <taxon>Actinomycetes</taxon>
        <taxon>Propionibacteriales</taxon>
        <taxon>Kribbellaceae</taxon>
        <taxon>Kribbella</taxon>
    </lineage>
</organism>
<reference evidence="2 3" key="1">
    <citation type="submission" date="2019-02" db="EMBL/GenBank/DDBJ databases">
        <title>Kribbella capetownensis sp. nov. and Kribbella speibonae sp. nov., isolated from soil.</title>
        <authorList>
            <person name="Curtis S.M."/>
            <person name="Norton I."/>
            <person name="Everest G.J."/>
            <person name="Meyers P.R."/>
        </authorList>
    </citation>
    <scope>NUCLEOTIDE SEQUENCE [LARGE SCALE GENOMIC DNA]</scope>
    <source>
        <strain evidence="2 3">DSM 27082</strain>
    </source>
</reference>
<keyword evidence="3" id="KW-1185">Reference proteome</keyword>
<dbReference type="RefSeq" id="WP_131289797.1">
    <property type="nucleotide sequence ID" value="NZ_SJKA01000006.1"/>
</dbReference>